<evidence type="ECO:0000259" key="4">
    <source>
        <dbReference type="PROSITE" id="PS50932"/>
    </source>
</evidence>
<dbReference type="InterPro" id="IPR000843">
    <property type="entry name" value="HTH_LacI"/>
</dbReference>
<dbReference type="CDD" id="cd01392">
    <property type="entry name" value="HTH_LacI"/>
    <property type="match status" value="1"/>
</dbReference>
<keyword evidence="1" id="KW-0805">Transcription regulation</keyword>
<dbReference type="SUPFAM" id="SSF53822">
    <property type="entry name" value="Periplasmic binding protein-like I"/>
    <property type="match status" value="1"/>
</dbReference>
<organism evidence="5 6">
    <name type="scientific">Iodidimonas gelatinilytica</name>
    <dbReference type="NCBI Taxonomy" id="1236966"/>
    <lineage>
        <taxon>Bacteria</taxon>
        <taxon>Pseudomonadati</taxon>
        <taxon>Pseudomonadota</taxon>
        <taxon>Alphaproteobacteria</taxon>
        <taxon>Iodidimonadales</taxon>
        <taxon>Iodidimonadaceae</taxon>
        <taxon>Iodidimonas</taxon>
    </lineage>
</organism>
<dbReference type="PANTHER" id="PTHR30146">
    <property type="entry name" value="LACI-RELATED TRANSCRIPTIONAL REPRESSOR"/>
    <property type="match status" value="1"/>
</dbReference>
<dbReference type="PANTHER" id="PTHR30146:SF138">
    <property type="entry name" value="TRANSCRIPTIONAL REGULATORY PROTEIN"/>
    <property type="match status" value="1"/>
</dbReference>
<evidence type="ECO:0000256" key="3">
    <source>
        <dbReference type="ARBA" id="ARBA00023163"/>
    </source>
</evidence>
<comment type="caution">
    <text evidence="5">The sequence shown here is derived from an EMBL/GenBank/DDBJ whole genome shotgun (WGS) entry which is preliminary data.</text>
</comment>
<dbReference type="PROSITE" id="PS50932">
    <property type="entry name" value="HTH_LACI_2"/>
    <property type="match status" value="1"/>
</dbReference>
<dbReference type="EMBL" id="BKCL01000007">
    <property type="protein sequence ID" value="GEQ98540.1"/>
    <property type="molecule type" value="Genomic_DNA"/>
</dbReference>
<dbReference type="InterPro" id="IPR010982">
    <property type="entry name" value="Lambda_DNA-bd_dom_sf"/>
</dbReference>
<dbReference type="GO" id="GO:0000976">
    <property type="term" value="F:transcription cis-regulatory region binding"/>
    <property type="evidence" value="ECO:0007669"/>
    <property type="project" value="TreeGrafter"/>
</dbReference>
<dbReference type="Gene3D" id="1.10.260.40">
    <property type="entry name" value="lambda repressor-like DNA-binding domains"/>
    <property type="match status" value="1"/>
</dbReference>
<feature type="domain" description="HTH lacI-type" evidence="4">
    <location>
        <begin position="7"/>
        <end position="63"/>
    </location>
</feature>
<dbReference type="GO" id="GO:0003700">
    <property type="term" value="F:DNA-binding transcription factor activity"/>
    <property type="evidence" value="ECO:0007669"/>
    <property type="project" value="TreeGrafter"/>
</dbReference>
<dbReference type="RefSeq" id="WP_150000827.1">
    <property type="nucleotide sequence ID" value="NZ_BKCL01000007.1"/>
</dbReference>
<evidence type="ECO:0000256" key="1">
    <source>
        <dbReference type="ARBA" id="ARBA00023015"/>
    </source>
</evidence>
<evidence type="ECO:0000313" key="5">
    <source>
        <dbReference type="EMBL" id="GEQ98540.1"/>
    </source>
</evidence>
<dbReference type="InterPro" id="IPR028082">
    <property type="entry name" value="Peripla_BP_I"/>
</dbReference>
<reference evidence="5 6" key="1">
    <citation type="submission" date="2019-09" db="EMBL/GenBank/DDBJ databases">
        <title>NBRP : Genome information of microbial organism related human and environment.</title>
        <authorList>
            <person name="Hattori M."/>
            <person name="Oshima K."/>
            <person name="Inaba H."/>
            <person name="Suda W."/>
            <person name="Sakamoto M."/>
            <person name="Iino T."/>
            <person name="Kitahara M."/>
            <person name="Oshida Y."/>
            <person name="Iida T."/>
            <person name="Kudo T."/>
            <person name="Itoh T."/>
            <person name="Ohkuma M."/>
        </authorList>
    </citation>
    <scope>NUCLEOTIDE SEQUENCE [LARGE SCALE GENOMIC DNA]</scope>
    <source>
        <strain evidence="5 6">Hi-2</strain>
    </source>
</reference>
<dbReference type="SUPFAM" id="SSF47413">
    <property type="entry name" value="lambda repressor-like DNA-binding domains"/>
    <property type="match status" value="1"/>
</dbReference>
<protein>
    <submittedName>
        <fullName evidence="5">LacI family transcriptional regulator</fullName>
    </submittedName>
</protein>
<dbReference type="Gene3D" id="3.40.50.2300">
    <property type="match status" value="2"/>
</dbReference>
<accession>A0A5A7MR88</accession>
<dbReference type="SMART" id="SM00354">
    <property type="entry name" value="HTH_LACI"/>
    <property type="match status" value="1"/>
</dbReference>
<dbReference type="InterPro" id="IPR046335">
    <property type="entry name" value="LacI/GalR-like_sensor"/>
</dbReference>
<dbReference type="AlphaFoldDB" id="A0A5A7MR88"/>
<dbReference type="Pfam" id="PF13377">
    <property type="entry name" value="Peripla_BP_3"/>
    <property type="match status" value="1"/>
</dbReference>
<gene>
    <name evidence="5" type="ORF">JCM17844_21770</name>
</gene>
<keyword evidence="2" id="KW-0238">DNA-binding</keyword>
<evidence type="ECO:0000256" key="2">
    <source>
        <dbReference type="ARBA" id="ARBA00023125"/>
    </source>
</evidence>
<proteinExistence type="predicted"/>
<name>A0A5A7MR88_9PROT</name>
<dbReference type="CDD" id="cd06267">
    <property type="entry name" value="PBP1_LacI_sugar_binding-like"/>
    <property type="match status" value="1"/>
</dbReference>
<dbReference type="Proteomes" id="UP000322084">
    <property type="component" value="Unassembled WGS sequence"/>
</dbReference>
<sequence>MMARARTTLRDVAQKCGVHLSTVSRVLNRKEGYAISEEVADKIRKAAAELGYKTNPFAYSLRVNRSFTVGVLVPDLSNPVFPPIIRGIEHRLAHSGYTAFLGDTDNKVEEEHRIIERMKGRQTDGLILATAHRSDDLIKTCIAEGYHVVLINRSVEDTAVASVVNDDAAGIEMAVRHLLELGHRQIAHVAGPQEISTGYQRYLAFLDVMRKQGLEPDEELVAFCHAYSEDEGKSALTRIFESGKRFTAVVAANDLLALGCYDAIEQQGLTCPDDISVTGYNDMPFANKFKPPLTTIHIPLYQMGERAAEAVLTMIQGPLSQPQKITVHPELVLRGSTGPRG</sequence>
<keyword evidence="3" id="KW-0804">Transcription</keyword>
<evidence type="ECO:0000313" key="6">
    <source>
        <dbReference type="Proteomes" id="UP000322084"/>
    </source>
</evidence>
<dbReference type="Pfam" id="PF00356">
    <property type="entry name" value="LacI"/>
    <property type="match status" value="1"/>
</dbReference>